<dbReference type="InterPro" id="IPR051553">
    <property type="entry name" value="Ran_GTPase-activating"/>
</dbReference>
<feature type="repeat" description="RCC1" evidence="3">
    <location>
        <begin position="165"/>
        <end position="230"/>
    </location>
</feature>
<comment type="caution">
    <text evidence="5">The sequence shown here is derived from an EMBL/GenBank/DDBJ whole genome shotgun (WGS) entry which is preliminary data.</text>
</comment>
<dbReference type="PANTHER" id="PTHR45982:SF1">
    <property type="entry name" value="REGULATOR OF CHROMOSOME CONDENSATION"/>
    <property type="match status" value="1"/>
</dbReference>
<evidence type="ECO:0000313" key="5">
    <source>
        <dbReference type="EMBL" id="KAK2077816.1"/>
    </source>
</evidence>
<keyword evidence="6" id="KW-1185">Reference proteome</keyword>
<dbReference type="Gene3D" id="2.130.10.30">
    <property type="entry name" value="Regulator of chromosome condensation 1/beta-lactamase-inhibitor protein II"/>
    <property type="match status" value="1"/>
</dbReference>
<dbReference type="PANTHER" id="PTHR45982">
    <property type="entry name" value="REGULATOR OF CHROMOSOME CONDENSATION"/>
    <property type="match status" value="1"/>
</dbReference>
<name>A0AAD9IHN6_PROWI</name>
<evidence type="ECO:0000256" key="1">
    <source>
        <dbReference type="ARBA" id="ARBA00022658"/>
    </source>
</evidence>
<evidence type="ECO:0000256" key="2">
    <source>
        <dbReference type="ARBA" id="ARBA00022737"/>
    </source>
</evidence>
<protein>
    <recommendedName>
        <fullName evidence="4">RCC1-like domain-containing protein</fullName>
    </recommendedName>
</protein>
<dbReference type="Proteomes" id="UP001255856">
    <property type="component" value="Unassembled WGS sequence"/>
</dbReference>
<dbReference type="PROSITE" id="PS00626">
    <property type="entry name" value="RCC1_2"/>
    <property type="match status" value="1"/>
</dbReference>
<organism evidence="5 6">
    <name type="scientific">Prototheca wickerhamii</name>
    <dbReference type="NCBI Taxonomy" id="3111"/>
    <lineage>
        <taxon>Eukaryota</taxon>
        <taxon>Viridiplantae</taxon>
        <taxon>Chlorophyta</taxon>
        <taxon>core chlorophytes</taxon>
        <taxon>Trebouxiophyceae</taxon>
        <taxon>Chlorellales</taxon>
        <taxon>Chlorellaceae</taxon>
        <taxon>Prototheca</taxon>
    </lineage>
</organism>
<dbReference type="InterPro" id="IPR058923">
    <property type="entry name" value="RCC1-like_dom"/>
</dbReference>
<dbReference type="PRINTS" id="PR00633">
    <property type="entry name" value="RCCNDNSATION"/>
</dbReference>
<feature type="repeat" description="RCC1" evidence="3">
    <location>
        <begin position="108"/>
        <end position="164"/>
    </location>
</feature>
<evidence type="ECO:0000256" key="3">
    <source>
        <dbReference type="PROSITE-ProRule" id="PRU00235"/>
    </source>
</evidence>
<feature type="domain" description="RCC1-like" evidence="4">
    <location>
        <begin position="41"/>
        <end position="402"/>
    </location>
</feature>
<evidence type="ECO:0000259" key="4">
    <source>
        <dbReference type="Pfam" id="PF25390"/>
    </source>
</evidence>
<proteinExistence type="predicted"/>
<keyword evidence="2" id="KW-0677">Repeat</keyword>
<accession>A0AAD9IHN6</accession>
<feature type="repeat" description="RCC1" evidence="3">
    <location>
        <begin position="231"/>
        <end position="285"/>
    </location>
</feature>
<keyword evidence="1" id="KW-0344">Guanine-nucleotide releasing factor</keyword>
<gene>
    <name evidence="5" type="ORF">QBZ16_004664</name>
</gene>
<dbReference type="SUPFAM" id="SSF50985">
    <property type="entry name" value="RCC1/BLIP-II"/>
    <property type="match status" value="1"/>
</dbReference>
<feature type="repeat" description="RCC1" evidence="3">
    <location>
        <begin position="40"/>
        <end position="107"/>
    </location>
</feature>
<evidence type="ECO:0000313" key="6">
    <source>
        <dbReference type="Proteomes" id="UP001255856"/>
    </source>
</evidence>
<dbReference type="GO" id="GO:0005737">
    <property type="term" value="C:cytoplasm"/>
    <property type="evidence" value="ECO:0007669"/>
    <property type="project" value="TreeGrafter"/>
</dbReference>
<dbReference type="InterPro" id="IPR009091">
    <property type="entry name" value="RCC1/BLIP-II"/>
</dbReference>
<dbReference type="AlphaFoldDB" id="A0AAD9IHN6"/>
<reference evidence="5" key="1">
    <citation type="submission" date="2021-01" db="EMBL/GenBank/DDBJ databases">
        <authorList>
            <person name="Eckstrom K.M.E."/>
        </authorList>
    </citation>
    <scope>NUCLEOTIDE SEQUENCE</scope>
    <source>
        <strain evidence="5">UVCC 0001</strain>
    </source>
</reference>
<dbReference type="Pfam" id="PF25390">
    <property type="entry name" value="WD40_RLD"/>
    <property type="match status" value="1"/>
</dbReference>
<dbReference type="GO" id="GO:0005085">
    <property type="term" value="F:guanyl-nucleotide exchange factor activity"/>
    <property type="evidence" value="ECO:0007669"/>
    <property type="project" value="TreeGrafter"/>
</dbReference>
<dbReference type="InterPro" id="IPR000408">
    <property type="entry name" value="Reg_chr_condens"/>
</dbReference>
<sequence>MAPRASRRKAPEIKATKKRAIKQATVLEPVTHATHGKVPAQLFVFGDGDCGQLGLAGELWEKSGLLASTSGAAAADPYLPGRVSFGSDVAIVQLSAGDSHTAALSSTGEVWAWGTYRDASGVYGFAPGTRIALEPRAVYSPRASGDQVVRIVSGADHVVALTRGGAVLTWGTGQQGQLARTGERLGERVKEATLLLPAPVLLHGRGKRGVRPRVVDVAAASYATFLILDSGAVMAAGLNNYGQLGIEGDYDRMLFKLEDVPELAKNWRVTQIRGGQHHSLAVATPRADEGAAADGASPKPRGPAQLWPAHKAADVGADSACPAPRQVDGLEGCAVAGAAAGIAVSGVYSSDGDAWLWGFGTNNQLGKGDDDSDEVLPKKLAITKRLVGQKIVALEFGGQHAAMLVVPKPEEDGKA</sequence>
<dbReference type="EMBL" id="JASFZW010000006">
    <property type="protein sequence ID" value="KAK2077816.1"/>
    <property type="molecule type" value="Genomic_DNA"/>
</dbReference>
<dbReference type="PROSITE" id="PS50012">
    <property type="entry name" value="RCC1_3"/>
    <property type="match status" value="5"/>
</dbReference>
<feature type="repeat" description="RCC1" evidence="3">
    <location>
        <begin position="352"/>
        <end position="407"/>
    </location>
</feature>